<proteinExistence type="inferred from homology"/>
<organism evidence="3 4">
    <name type="scientific">Aquatica leii</name>
    <dbReference type="NCBI Taxonomy" id="1421715"/>
    <lineage>
        <taxon>Eukaryota</taxon>
        <taxon>Metazoa</taxon>
        <taxon>Ecdysozoa</taxon>
        <taxon>Arthropoda</taxon>
        <taxon>Hexapoda</taxon>
        <taxon>Insecta</taxon>
        <taxon>Pterygota</taxon>
        <taxon>Neoptera</taxon>
        <taxon>Endopterygota</taxon>
        <taxon>Coleoptera</taxon>
        <taxon>Polyphaga</taxon>
        <taxon>Elateriformia</taxon>
        <taxon>Elateroidea</taxon>
        <taxon>Lampyridae</taxon>
        <taxon>Luciolinae</taxon>
        <taxon>Aquatica</taxon>
    </lineage>
</organism>
<dbReference type="GO" id="GO:0005507">
    <property type="term" value="F:copper ion binding"/>
    <property type="evidence" value="ECO:0007669"/>
    <property type="project" value="TreeGrafter"/>
</dbReference>
<comment type="caution">
    <text evidence="3">The sequence shown here is derived from an EMBL/GenBank/DDBJ whole genome shotgun (WGS) entry which is preliminary data.</text>
</comment>
<dbReference type="SUPFAM" id="SSF110395">
    <property type="entry name" value="CutC-like"/>
    <property type="match status" value="1"/>
</dbReference>
<dbReference type="EMBL" id="JARPUR010000005">
    <property type="protein sequence ID" value="KAK4875269.1"/>
    <property type="molecule type" value="Genomic_DNA"/>
</dbReference>
<sequence length="245" mass="27357">MTKLLEVCVDSLESALAAFGGGADRIELCSSLSEGGLTPTPGLLMQVQQANTKKIPVYCMLRCRISNFVYTQEEIEIMVEDAKILKQRGADGFVFGALQENGDVDMKKCREIIKACFPLPVTFHRAFDFCRRPTIEIEVVIDLGFKRVLTSGKQKNAQLGVKLLKQLLDQVDNRIIIVAGGGINKENLKFIVENTEAEEYHGSFRKLKTEAKNEETDIMLGDKEGPLYVADEQLISEIVHMLKND</sequence>
<evidence type="ECO:0000256" key="1">
    <source>
        <dbReference type="ARBA" id="ARBA00007768"/>
    </source>
</evidence>
<evidence type="ECO:0000256" key="2">
    <source>
        <dbReference type="ARBA" id="ARBA00019014"/>
    </source>
</evidence>
<dbReference type="AlphaFoldDB" id="A0AAN7PS35"/>
<name>A0AAN7PS35_9COLE</name>
<dbReference type="FunFam" id="3.20.20.380:FF:000001">
    <property type="entry name" value="Copper homeostasis protein CutC"/>
    <property type="match status" value="1"/>
</dbReference>
<keyword evidence="4" id="KW-1185">Reference proteome</keyword>
<dbReference type="PANTHER" id="PTHR12598:SF0">
    <property type="entry name" value="COPPER HOMEOSTASIS PROTEIN CUTC HOMOLOG"/>
    <property type="match status" value="1"/>
</dbReference>
<dbReference type="Gene3D" id="3.20.20.380">
    <property type="entry name" value="Copper homeostasis (CutC) domain"/>
    <property type="match status" value="1"/>
</dbReference>
<protein>
    <recommendedName>
        <fullName evidence="2">Copper homeostasis protein cutC homolog</fullName>
    </recommendedName>
</protein>
<evidence type="ECO:0000313" key="3">
    <source>
        <dbReference type="EMBL" id="KAK4875269.1"/>
    </source>
</evidence>
<dbReference type="HAMAP" id="MF_00795">
    <property type="entry name" value="CutC"/>
    <property type="match status" value="1"/>
</dbReference>
<evidence type="ECO:0000313" key="4">
    <source>
        <dbReference type="Proteomes" id="UP001353858"/>
    </source>
</evidence>
<reference evidence="4" key="1">
    <citation type="submission" date="2023-01" db="EMBL/GenBank/DDBJ databases">
        <title>Key to firefly adult light organ development and bioluminescence: homeobox transcription factors regulate luciferase expression and transportation to peroxisome.</title>
        <authorList>
            <person name="Fu X."/>
        </authorList>
    </citation>
    <scope>NUCLEOTIDE SEQUENCE [LARGE SCALE GENOMIC DNA]</scope>
</reference>
<dbReference type="InterPro" id="IPR036822">
    <property type="entry name" value="CutC-like_dom_sf"/>
</dbReference>
<dbReference type="PANTHER" id="PTHR12598">
    <property type="entry name" value="COPPER HOMEOSTASIS PROTEIN CUTC"/>
    <property type="match status" value="1"/>
</dbReference>
<dbReference type="Pfam" id="PF03932">
    <property type="entry name" value="CutC"/>
    <property type="match status" value="1"/>
</dbReference>
<comment type="similarity">
    <text evidence="1">Belongs to the CutC family.</text>
</comment>
<dbReference type="InterPro" id="IPR005627">
    <property type="entry name" value="CutC-like"/>
</dbReference>
<accession>A0AAN7PS35</accession>
<dbReference type="Proteomes" id="UP001353858">
    <property type="component" value="Unassembled WGS sequence"/>
</dbReference>
<gene>
    <name evidence="3" type="ORF">RN001_011691</name>
</gene>